<keyword evidence="2" id="KW-1133">Transmembrane helix</keyword>
<reference evidence="3" key="1">
    <citation type="submission" date="2012-09" db="EMBL/GenBank/DDBJ databases">
        <authorList>
            <person name="Martin A.A."/>
        </authorList>
    </citation>
    <scope>NUCLEOTIDE SEQUENCE</scope>
</reference>
<keyword evidence="3" id="KW-1185">Reference proteome</keyword>
<keyword evidence="2" id="KW-0812">Transmembrane</keyword>
<protein>
    <submittedName>
        <fullName evidence="4">Recep_L_domain domain-containing protein</fullName>
    </submittedName>
</protein>
<accession>A0A0K0DQP4</accession>
<dbReference type="STRING" id="6313.A0A0K0DQP4"/>
<sequence>MVVFYDERFEHLAGKIGCVLSSLNLSPGSSNVSLQRGITLQEICKRSDMEEICVNNSVVLHMKLLFNEKWIAHIITPRSDLIVPVETGKNLEPMLESFTVAMEAMAMAWGPVHILQDKSKYKSVSDIIKALKKKYVLIPTVVVLMVFCIALAASFGYLASHKKRVAVQKALQNRRAQLLADWGNETLEGDVQWKIDEPEGNDAAESLKPADQTSQISHRSGQQAKSEISILSFRTMRA</sequence>
<organism evidence="3 4">
    <name type="scientific">Angiostrongylus cantonensis</name>
    <name type="common">Rat lungworm</name>
    <dbReference type="NCBI Taxonomy" id="6313"/>
    <lineage>
        <taxon>Eukaryota</taxon>
        <taxon>Metazoa</taxon>
        <taxon>Ecdysozoa</taxon>
        <taxon>Nematoda</taxon>
        <taxon>Chromadorea</taxon>
        <taxon>Rhabditida</taxon>
        <taxon>Rhabditina</taxon>
        <taxon>Rhabditomorpha</taxon>
        <taxon>Strongyloidea</taxon>
        <taxon>Metastrongylidae</taxon>
        <taxon>Angiostrongylus</taxon>
    </lineage>
</organism>
<reference evidence="4" key="2">
    <citation type="submission" date="2017-02" db="UniProtKB">
        <authorList>
            <consortium name="WormBaseParasite"/>
        </authorList>
    </citation>
    <scope>IDENTIFICATION</scope>
</reference>
<evidence type="ECO:0000256" key="2">
    <source>
        <dbReference type="SAM" id="Phobius"/>
    </source>
</evidence>
<proteinExistence type="predicted"/>
<dbReference type="WBParaSite" id="ACAC_0001408301-mRNA-1">
    <property type="protein sequence ID" value="ACAC_0001408301-mRNA-1"/>
    <property type="gene ID" value="ACAC_0001408301"/>
</dbReference>
<feature type="compositionally biased region" description="Polar residues" evidence="1">
    <location>
        <begin position="211"/>
        <end position="226"/>
    </location>
</feature>
<evidence type="ECO:0000313" key="4">
    <source>
        <dbReference type="WBParaSite" id="ACAC_0001408301-mRNA-1"/>
    </source>
</evidence>
<name>A0A0K0DQP4_ANGCA</name>
<feature type="transmembrane region" description="Helical" evidence="2">
    <location>
        <begin position="136"/>
        <end position="159"/>
    </location>
</feature>
<evidence type="ECO:0000256" key="1">
    <source>
        <dbReference type="SAM" id="MobiDB-lite"/>
    </source>
</evidence>
<dbReference type="Proteomes" id="UP000035642">
    <property type="component" value="Unassembled WGS sequence"/>
</dbReference>
<feature type="region of interest" description="Disordered" evidence="1">
    <location>
        <begin position="202"/>
        <end position="226"/>
    </location>
</feature>
<dbReference type="AlphaFoldDB" id="A0A0K0DQP4"/>
<evidence type="ECO:0000313" key="3">
    <source>
        <dbReference type="Proteomes" id="UP000035642"/>
    </source>
</evidence>
<keyword evidence="2" id="KW-0472">Membrane</keyword>